<dbReference type="PANTHER" id="PTHR34546">
    <property type="entry name" value="OS06G0153600 PROTEIN"/>
    <property type="match status" value="1"/>
</dbReference>
<feature type="compositionally biased region" description="Polar residues" evidence="1">
    <location>
        <begin position="313"/>
        <end position="328"/>
    </location>
</feature>
<dbReference type="PANTHER" id="PTHR34546:SF3">
    <property type="entry name" value="OS06G0153600 PROTEIN"/>
    <property type="match status" value="1"/>
</dbReference>
<protein>
    <submittedName>
        <fullName evidence="2">Uncharacterized protein</fullName>
    </submittedName>
</protein>
<accession>A0ABS8TBW1</accession>
<feature type="region of interest" description="Disordered" evidence="1">
    <location>
        <begin position="246"/>
        <end position="376"/>
    </location>
</feature>
<organism evidence="2 3">
    <name type="scientific">Datura stramonium</name>
    <name type="common">Jimsonweed</name>
    <name type="synonym">Common thornapple</name>
    <dbReference type="NCBI Taxonomy" id="4076"/>
    <lineage>
        <taxon>Eukaryota</taxon>
        <taxon>Viridiplantae</taxon>
        <taxon>Streptophyta</taxon>
        <taxon>Embryophyta</taxon>
        <taxon>Tracheophyta</taxon>
        <taxon>Spermatophyta</taxon>
        <taxon>Magnoliopsida</taxon>
        <taxon>eudicotyledons</taxon>
        <taxon>Gunneridae</taxon>
        <taxon>Pentapetalae</taxon>
        <taxon>asterids</taxon>
        <taxon>lamiids</taxon>
        <taxon>Solanales</taxon>
        <taxon>Solanaceae</taxon>
        <taxon>Solanoideae</taxon>
        <taxon>Datureae</taxon>
        <taxon>Datura</taxon>
    </lineage>
</organism>
<name>A0ABS8TBW1_DATST</name>
<keyword evidence="3" id="KW-1185">Reference proteome</keyword>
<comment type="caution">
    <text evidence="2">The sequence shown here is derived from an EMBL/GenBank/DDBJ whole genome shotgun (WGS) entry which is preliminary data.</text>
</comment>
<dbReference type="Proteomes" id="UP000823775">
    <property type="component" value="Unassembled WGS sequence"/>
</dbReference>
<feature type="region of interest" description="Disordered" evidence="1">
    <location>
        <begin position="51"/>
        <end position="79"/>
    </location>
</feature>
<gene>
    <name evidence="2" type="ORF">HAX54_006977</name>
</gene>
<evidence type="ECO:0000313" key="3">
    <source>
        <dbReference type="Proteomes" id="UP000823775"/>
    </source>
</evidence>
<proteinExistence type="predicted"/>
<reference evidence="2 3" key="1">
    <citation type="journal article" date="2021" name="BMC Genomics">
        <title>Datura genome reveals duplications of psychoactive alkaloid biosynthetic genes and high mutation rate following tissue culture.</title>
        <authorList>
            <person name="Rajewski A."/>
            <person name="Carter-House D."/>
            <person name="Stajich J."/>
            <person name="Litt A."/>
        </authorList>
    </citation>
    <scope>NUCLEOTIDE SEQUENCE [LARGE SCALE GENOMIC DNA]</scope>
    <source>
        <strain evidence="2">AR-01</strain>
    </source>
</reference>
<sequence length="376" mass="41219">MSRFPMNRYDEQRLIQEVHYLHSLCSTQFKKRNKKKSKRLKEAIIDSGTEWACPSPAESPAVTESGWPRFSTKANPQPHLPTAEELASVAANQAQQQALKAVSEYLKYSMDADDDDDGDSDDGDVMESEKGEKNYNFFVKLFAEDGVLRGYYEKNRENGGEFSCLVCCGLGKKGWKKRFKDCVALVQHSITIANTNTRQTHRAYGQVICRILGWDIKRLPSIVLSAGVKPSESSDKPVEAQVLGSDLQNSSLANSNNGSNKTLLENEDGGGKDGLSGLSSATDTVNIGSDELSQQKQSFSNENQQENGGGSTVLENNSLNEASVSNGIPETAKENTEGASNCLEPLPDDMIVANEENNRQKDDDISEETTILSDKS</sequence>
<feature type="compositionally biased region" description="Low complexity" evidence="1">
    <location>
        <begin position="246"/>
        <end position="260"/>
    </location>
</feature>
<feature type="compositionally biased region" description="Polar residues" evidence="1">
    <location>
        <begin position="281"/>
        <end position="306"/>
    </location>
</feature>
<evidence type="ECO:0000256" key="1">
    <source>
        <dbReference type="SAM" id="MobiDB-lite"/>
    </source>
</evidence>
<dbReference type="EMBL" id="JACEIK010001359">
    <property type="protein sequence ID" value="MCD7468613.1"/>
    <property type="molecule type" value="Genomic_DNA"/>
</dbReference>
<evidence type="ECO:0000313" key="2">
    <source>
        <dbReference type="EMBL" id="MCD7468613.1"/>
    </source>
</evidence>